<reference evidence="2" key="1">
    <citation type="journal article" date="2023" name="G3 (Bethesda)">
        <title>Genome assembly and association tests identify interacting loci associated with vigor, precocity, and sex in interspecific pistachio rootstocks.</title>
        <authorList>
            <person name="Palmer W."/>
            <person name="Jacygrad E."/>
            <person name="Sagayaradj S."/>
            <person name="Cavanaugh K."/>
            <person name="Han R."/>
            <person name="Bertier L."/>
            <person name="Beede B."/>
            <person name="Kafkas S."/>
            <person name="Golino D."/>
            <person name="Preece J."/>
            <person name="Michelmore R."/>
        </authorList>
    </citation>
    <scope>NUCLEOTIDE SEQUENCE [LARGE SCALE GENOMIC DNA]</scope>
</reference>
<dbReference type="Proteomes" id="UP001164250">
    <property type="component" value="Chromosome 12"/>
</dbReference>
<gene>
    <name evidence="1" type="ORF">Patl1_10029</name>
</gene>
<keyword evidence="2" id="KW-1185">Reference proteome</keyword>
<proteinExistence type="predicted"/>
<dbReference type="EMBL" id="CM047908">
    <property type="protein sequence ID" value="KAJ0082219.1"/>
    <property type="molecule type" value="Genomic_DNA"/>
</dbReference>
<evidence type="ECO:0000313" key="2">
    <source>
        <dbReference type="Proteomes" id="UP001164250"/>
    </source>
</evidence>
<protein>
    <submittedName>
        <fullName evidence="1">Uncharacterized protein</fullName>
    </submittedName>
</protein>
<comment type="caution">
    <text evidence="1">The sequence shown here is derived from an EMBL/GenBank/DDBJ whole genome shotgun (WGS) entry which is preliminary data.</text>
</comment>
<sequence length="763" mass="84468">MSGGRFLQHLLLAVSILFLFRQRVADSDVISCRDDEREALLVFKQGLVDKYGLLPSWGSEDDKKNCCAWRGIKCLQTGHVYGLQLNGYTSLGLPLEGKLNASLLKLHHLSYLDLSYNNFTGSPIPEFIDSLTKLRHLNLSNAGLKGPIPHRLGNLSRLQLLDLSGNDLEGGFPKSIGNMSCLHAIDLSSNNLIGQLSGFFQNLSGGCTEKKLEFLYLWGNKITGSVPDFTGFSSLKKLGLGQNWLNGTIPKSIGQINDWVPPFLKVTFLSLASCKMGPHFPKWLGNLGALDQTLHVLDISNAGISDADYFNISHNYIKGNVPDFSVLGWTVYTQLDISSNYFEGPILSLPDGSYTNLSGNKFSGSISFICSSFVGHWKYLDLSNNLLSGMLPDCWIKFEELVVLNLANNGFSGKIPPSIGSLHNIQTLRLSHNKFFGELPNLSNCTQLKILDLQDNALSGKIPEWIGESLPSLLVLSLESNRFNGNIPFQLCRLANIRILDLSLNNISGSIPKCFNNFTALSEERTSQAAISHEFDFDYYDAIYKYIDSAWLTWKGSKHEYKNTLGLVKILDLSINKLDGSVPEEIMSLLGLIGLNLSRNNFSGAITPKIGQLKSLDFLDLSKNRFSGEIPSSLSLIDRLTVMDLSNNNFSGKIPTGTQLQSFNASVYAGNPRLCGLPLPKKCVEEPPQGPATTDIPEDEFITLGFYVSLALGFIVGFWSVCGTLVLSQSWRHAYFNFLADIRDRIYVIATTNFNKLKQRFNN</sequence>
<evidence type="ECO:0000313" key="1">
    <source>
        <dbReference type="EMBL" id="KAJ0082219.1"/>
    </source>
</evidence>
<name>A0ACC1A402_9ROSI</name>
<organism evidence="1 2">
    <name type="scientific">Pistacia atlantica</name>
    <dbReference type="NCBI Taxonomy" id="434234"/>
    <lineage>
        <taxon>Eukaryota</taxon>
        <taxon>Viridiplantae</taxon>
        <taxon>Streptophyta</taxon>
        <taxon>Embryophyta</taxon>
        <taxon>Tracheophyta</taxon>
        <taxon>Spermatophyta</taxon>
        <taxon>Magnoliopsida</taxon>
        <taxon>eudicotyledons</taxon>
        <taxon>Gunneridae</taxon>
        <taxon>Pentapetalae</taxon>
        <taxon>rosids</taxon>
        <taxon>malvids</taxon>
        <taxon>Sapindales</taxon>
        <taxon>Anacardiaceae</taxon>
        <taxon>Pistacia</taxon>
    </lineage>
</organism>
<accession>A0ACC1A402</accession>